<keyword evidence="2" id="KW-0560">Oxidoreductase</keyword>
<evidence type="ECO:0000259" key="3">
    <source>
        <dbReference type="Pfam" id="PF00881"/>
    </source>
</evidence>
<organism evidence="4 5">
    <name type="scientific">Secundilactobacillus collinoides DSM 20515 = JCM 1123</name>
    <dbReference type="NCBI Taxonomy" id="1423733"/>
    <lineage>
        <taxon>Bacteria</taxon>
        <taxon>Bacillati</taxon>
        <taxon>Bacillota</taxon>
        <taxon>Bacilli</taxon>
        <taxon>Lactobacillales</taxon>
        <taxon>Lactobacillaceae</taxon>
        <taxon>Secundilactobacillus</taxon>
    </lineage>
</organism>
<dbReference type="Gene3D" id="3.40.109.10">
    <property type="entry name" value="NADH Oxidase"/>
    <property type="match status" value="1"/>
</dbReference>
<dbReference type="PANTHER" id="PTHR43673">
    <property type="entry name" value="NAD(P)H NITROREDUCTASE YDGI-RELATED"/>
    <property type="match status" value="1"/>
</dbReference>
<evidence type="ECO:0000256" key="1">
    <source>
        <dbReference type="ARBA" id="ARBA00007118"/>
    </source>
</evidence>
<evidence type="ECO:0000313" key="5">
    <source>
        <dbReference type="Proteomes" id="UP000051845"/>
    </source>
</evidence>
<accession>A0A0R2BG96</accession>
<proteinExistence type="inferred from homology"/>
<dbReference type="RefSeq" id="WP_054761588.1">
    <property type="nucleotide sequence ID" value="NZ_AYYR01000004.1"/>
</dbReference>
<dbReference type="Pfam" id="PF00881">
    <property type="entry name" value="Nitroreductase"/>
    <property type="match status" value="1"/>
</dbReference>
<dbReference type="Proteomes" id="UP000051845">
    <property type="component" value="Unassembled WGS sequence"/>
</dbReference>
<protein>
    <submittedName>
        <fullName evidence="4">Nadh dehydrogenase</fullName>
    </submittedName>
</protein>
<dbReference type="InterPro" id="IPR029479">
    <property type="entry name" value="Nitroreductase"/>
</dbReference>
<dbReference type="AlphaFoldDB" id="A0A0R2BG96"/>
<dbReference type="GO" id="GO:0016491">
    <property type="term" value="F:oxidoreductase activity"/>
    <property type="evidence" value="ECO:0007669"/>
    <property type="project" value="UniProtKB-KW"/>
</dbReference>
<evidence type="ECO:0000313" key="4">
    <source>
        <dbReference type="EMBL" id="KRM77936.1"/>
    </source>
</evidence>
<dbReference type="InterPro" id="IPR000415">
    <property type="entry name" value="Nitroreductase-like"/>
</dbReference>
<dbReference type="PANTHER" id="PTHR43673:SF10">
    <property type="entry name" value="NADH DEHYDROGENASE_NAD(P)H NITROREDUCTASE XCC3605-RELATED"/>
    <property type="match status" value="1"/>
</dbReference>
<dbReference type="CDD" id="cd02137">
    <property type="entry name" value="MhqN-like"/>
    <property type="match status" value="1"/>
</dbReference>
<sequence length="211" mass="22855">MSTFKNNDFQQIIEGRHAVHDFDPSVKISRVELTQMITESVSAPSAINVQPWRIVIIDSPEAKAKIKPLMAANAHQNETASALVLFFADLKASENAQVVFDQAVKAGKMPQEVSDHLVGIVKKVYGAMPTPALVTTFTLDVALPAMQFMLVARAHGFETGPMTGYDHDKIATALDLDATRYVPVIMVAVGKAAQPSAGSVRLPAQQILSFR</sequence>
<comment type="caution">
    <text evidence="4">The sequence shown here is derived from an EMBL/GenBank/DDBJ whole genome shotgun (WGS) entry which is preliminary data.</text>
</comment>
<gene>
    <name evidence="4" type="ORF">FC82_GL001827</name>
</gene>
<evidence type="ECO:0000256" key="2">
    <source>
        <dbReference type="ARBA" id="ARBA00023002"/>
    </source>
</evidence>
<reference evidence="4 5" key="1">
    <citation type="journal article" date="2015" name="Genome Announc.">
        <title>Expanding the biotechnology potential of lactobacilli through comparative genomics of 213 strains and associated genera.</title>
        <authorList>
            <person name="Sun Z."/>
            <person name="Harris H.M."/>
            <person name="McCann A."/>
            <person name="Guo C."/>
            <person name="Argimon S."/>
            <person name="Zhang W."/>
            <person name="Yang X."/>
            <person name="Jeffery I.B."/>
            <person name="Cooney J.C."/>
            <person name="Kagawa T.F."/>
            <person name="Liu W."/>
            <person name="Song Y."/>
            <person name="Salvetti E."/>
            <person name="Wrobel A."/>
            <person name="Rasinkangas P."/>
            <person name="Parkhill J."/>
            <person name="Rea M.C."/>
            <person name="O'Sullivan O."/>
            <person name="Ritari J."/>
            <person name="Douillard F.P."/>
            <person name="Paul Ross R."/>
            <person name="Yang R."/>
            <person name="Briner A.E."/>
            <person name="Felis G.E."/>
            <person name="de Vos W.M."/>
            <person name="Barrangou R."/>
            <person name="Klaenhammer T.R."/>
            <person name="Caufield P.W."/>
            <person name="Cui Y."/>
            <person name="Zhang H."/>
            <person name="O'Toole P.W."/>
        </authorList>
    </citation>
    <scope>NUCLEOTIDE SEQUENCE [LARGE SCALE GENOMIC DNA]</scope>
    <source>
        <strain evidence="4 5">DSM 20515</strain>
    </source>
</reference>
<comment type="similarity">
    <text evidence="1">Belongs to the nitroreductase family.</text>
</comment>
<dbReference type="STRING" id="33960.TY91_15365"/>
<dbReference type="EMBL" id="AYYR01000004">
    <property type="protein sequence ID" value="KRM77936.1"/>
    <property type="molecule type" value="Genomic_DNA"/>
</dbReference>
<dbReference type="PATRIC" id="fig|1423733.4.peg.1924"/>
<feature type="domain" description="Nitroreductase" evidence="3">
    <location>
        <begin position="13"/>
        <end position="191"/>
    </location>
</feature>
<name>A0A0R2BG96_SECCO</name>
<dbReference type="SUPFAM" id="SSF55469">
    <property type="entry name" value="FMN-dependent nitroreductase-like"/>
    <property type="match status" value="1"/>
</dbReference>